<proteinExistence type="predicted"/>
<evidence type="ECO:0000313" key="3">
    <source>
        <dbReference type="EMBL" id="KAK8968222.1"/>
    </source>
</evidence>
<dbReference type="InterPro" id="IPR009543">
    <property type="entry name" value="VPS13_VAB"/>
</dbReference>
<keyword evidence="4" id="KW-1185">Reference proteome</keyword>
<gene>
    <name evidence="3" type="ORF">KSP40_PGU015867</name>
</gene>
<dbReference type="PANTHER" id="PTHR16166">
    <property type="entry name" value="VACUOLAR PROTEIN SORTING-ASSOCIATED PROTEIN VPS13"/>
    <property type="match status" value="1"/>
</dbReference>
<protein>
    <recommendedName>
        <fullName evidence="5">Vacuolar protein sorting-associated protein 13 VPS13 adaptor binding domain-containing protein</fullName>
    </recommendedName>
</protein>
<organism evidence="3 4">
    <name type="scientific">Platanthera guangdongensis</name>
    <dbReference type="NCBI Taxonomy" id="2320717"/>
    <lineage>
        <taxon>Eukaryota</taxon>
        <taxon>Viridiplantae</taxon>
        <taxon>Streptophyta</taxon>
        <taxon>Embryophyta</taxon>
        <taxon>Tracheophyta</taxon>
        <taxon>Spermatophyta</taxon>
        <taxon>Magnoliopsida</taxon>
        <taxon>Liliopsida</taxon>
        <taxon>Asparagales</taxon>
        <taxon>Orchidaceae</taxon>
        <taxon>Orchidoideae</taxon>
        <taxon>Orchideae</taxon>
        <taxon>Orchidinae</taxon>
        <taxon>Platanthera</taxon>
    </lineage>
</organism>
<dbReference type="EMBL" id="JBBWWR010000004">
    <property type="protein sequence ID" value="KAK8968222.1"/>
    <property type="molecule type" value="Genomic_DNA"/>
</dbReference>
<evidence type="ECO:0000259" key="2">
    <source>
        <dbReference type="Pfam" id="PF25037"/>
    </source>
</evidence>
<dbReference type="Pfam" id="PF25036">
    <property type="entry name" value="VPS13_VAB"/>
    <property type="match status" value="2"/>
</dbReference>
<feature type="domain" description="Intermembrane lipid transfer protein VPS13-like C-terminal" evidence="2">
    <location>
        <begin position="2528"/>
        <end position="2597"/>
    </location>
</feature>
<evidence type="ECO:0000259" key="1">
    <source>
        <dbReference type="Pfam" id="PF25036"/>
    </source>
</evidence>
<name>A0ABR2MVJ6_9ASPA</name>
<evidence type="ECO:0008006" key="5">
    <source>
        <dbReference type="Google" id="ProtNLM"/>
    </source>
</evidence>
<dbReference type="Pfam" id="PF25037">
    <property type="entry name" value="VPS13_C"/>
    <property type="match status" value="1"/>
</dbReference>
<dbReference type="Proteomes" id="UP001412067">
    <property type="component" value="Unassembled WGS sequence"/>
</dbReference>
<feature type="domain" description="Vacuolar protein sorting-associated protein 13 VPS13 adaptor binding" evidence="1">
    <location>
        <begin position="1690"/>
        <end position="1944"/>
    </location>
</feature>
<reference evidence="3 4" key="1">
    <citation type="journal article" date="2022" name="Nat. Plants">
        <title>Genomes of leafy and leafless Platanthera orchids illuminate the evolution of mycoheterotrophy.</title>
        <authorList>
            <person name="Li M.H."/>
            <person name="Liu K.W."/>
            <person name="Li Z."/>
            <person name="Lu H.C."/>
            <person name="Ye Q.L."/>
            <person name="Zhang D."/>
            <person name="Wang J.Y."/>
            <person name="Li Y.F."/>
            <person name="Zhong Z.M."/>
            <person name="Liu X."/>
            <person name="Yu X."/>
            <person name="Liu D.K."/>
            <person name="Tu X.D."/>
            <person name="Liu B."/>
            <person name="Hao Y."/>
            <person name="Liao X.Y."/>
            <person name="Jiang Y.T."/>
            <person name="Sun W.H."/>
            <person name="Chen J."/>
            <person name="Chen Y.Q."/>
            <person name="Ai Y."/>
            <person name="Zhai J.W."/>
            <person name="Wu S.S."/>
            <person name="Zhou Z."/>
            <person name="Hsiao Y.Y."/>
            <person name="Wu W.L."/>
            <person name="Chen Y.Y."/>
            <person name="Lin Y.F."/>
            <person name="Hsu J.L."/>
            <person name="Li C.Y."/>
            <person name="Wang Z.W."/>
            <person name="Zhao X."/>
            <person name="Zhong W.Y."/>
            <person name="Ma X.K."/>
            <person name="Ma L."/>
            <person name="Huang J."/>
            <person name="Chen G.Z."/>
            <person name="Huang M.Z."/>
            <person name="Huang L."/>
            <person name="Peng D.H."/>
            <person name="Luo Y.B."/>
            <person name="Zou S.Q."/>
            <person name="Chen S.P."/>
            <person name="Lan S."/>
            <person name="Tsai W.C."/>
            <person name="Van de Peer Y."/>
            <person name="Liu Z.J."/>
        </authorList>
    </citation>
    <scope>NUCLEOTIDE SEQUENCE [LARGE SCALE GENOMIC DNA]</scope>
    <source>
        <strain evidence="3">Lor288</strain>
    </source>
</reference>
<comment type="caution">
    <text evidence="3">The sequence shown here is derived from an EMBL/GenBank/DDBJ whole genome shotgun (WGS) entry which is preliminary data.</text>
</comment>
<dbReference type="InterPro" id="IPR026847">
    <property type="entry name" value="VPS13"/>
</dbReference>
<dbReference type="PANTHER" id="PTHR16166:SF143">
    <property type="entry name" value="PROTEIN SORTING-ASSOCIATED PROTEIN, PUTATIVE (DUF1162)-RELATED"/>
    <property type="match status" value="1"/>
</dbReference>
<feature type="domain" description="Vacuolar protein sorting-associated protein 13 VPS13 adaptor binding" evidence="1">
    <location>
        <begin position="1296"/>
        <end position="1602"/>
    </location>
</feature>
<evidence type="ECO:0000313" key="4">
    <source>
        <dbReference type="Proteomes" id="UP001412067"/>
    </source>
</evidence>
<dbReference type="InterPro" id="IPR056748">
    <property type="entry name" value="VPS13-like_C"/>
</dbReference>
<sequence length="2707" mass="304559">MDEPLLKPFEVNCFVRFLYMRFSPKILHSFIKLHELSEKKYVPASWINLIPSEFDKLTAHSSSSFSFSFKLDHFSIHVDLEDDIEDDSVVLFTFNKISARLISGESKELRCLMETFMFSNSKLKHEQESFTLCSAKSGSANSHSHVPGYDVNGFSCSNFFPEDCCFQLHYRIHVEGNNVQHEYNISLHEVDLHIYPRICGLLRRFLSRINVKSFSSTSVADSFEVDRGDYRSDIVDVKYMKFGFSNFYASDPSLCRCISVDNFPFVTIQHSDSLSNIDTSIIQSAEVFQNVGMIDEQCSEIHNSSANKKPTNLSYSAMQNVNGSIMLDHQLSLCYDIIFLDIKIKKLKVHFHDSSSIFGIISAPQFRSAITLQWTKCWDVLVSTEGLSFSSYWSFHEVIWGPSSLGISPVLNIRAKKEENEATAEVSFGVQHVSCILKAEFLALLTGYFSLPEWSFKGNMNADKHCAKSNDEFGIYLRENLDIIYKFEILDSILILPPENNVGLVLQINIPRLYCNFAATSSSENAFKDIPLDCMVPSVAIANKLDIINLFGRSLSLSVVLVKDEADSPLKYCQYISNGHIPFIEHFDADLWLRIPCKMQESVEYCDFPALIMMRVDNCNLIGEDEYFITALEAAVDVAGQFSLVGKESEYFRSDVLQFMLLKEKIKEGAITIPDLTVEPFIIMKICIKTLLIKFFHLNTKQSSSLETVAKAYVKLDCSAILQNGLPRSLSVNIYNLLFHSFLSDVLLISFTSDGDETSPFFINFSRIVHRETEILFGIPALDIWLHFPDWDRIFTFLGSFKGKLNLTMSTTAASESSPQSIAECHISLYSSENGMQDTALMTIRSESIMMSFHLPIWDKEEKSEKPKASLEQRFHALGTASAEDVSLFQSKPCRHLKLILQSKFCKLSLSKNHMELKCNIEKMRAILEMVQDNKLYSLPFIYISQVKVEAEIHIGGEALIQVFVEIQIDSTDVGLSYQIFKFWSHSQFKAHETAVSGMPSPCVVVKLRLMKGALLLSDGRGNFHGPILEILMKNTSIQFNRTKECLEGSGFSDILINYNNIDKVIWEPLVESWSFQVSLTRKEGGNILLGQFATTVISMESTNNLNLNITEPLIEAILRLWQMVTDALNQSGEVPEILENITYQPNVEMNIRRYAPYILRNETSLPLKFHVFRGPVNTQVAPSLHNRDFTVVQPGFSLPIYVEETSDEQFFRHRTVHSSDLLIEKKFNAASHHMISIFFDGTSGPSIPLSMDLVGRRCFEMNITITKQSRDMDRDENASNCGWMTEERQVDDHRKGLEVPVVFEVSMLHYSKMIRLYSTVILLNSTSMPLDLRFDIPFGVSPMILDPILPGQELPLPLHLAETGRIRWRPVGKNYFWSEAQSLSNVLLQENRQGFFRSFVCSPAHPTSDPFRCCISVQDFGLSMSGITAPLLVRTMNEKSNFKSGGKGMHKPVSPKKHLMHQVKLTAPLLVKNYLPVSLSLLLESGGVTRSLTISEGNCTSFFAVDSMHDLEFTYQIEGFKPVVSKFPRAELFSQISKFSGSKYFSLERNPVYPCCYDGPLSVTLEKTLDASCGAREIAISVSYLLYNCTGLLLAIVNENEGHNGIMDVIPSSYELKDQELIEEKQGLAFLSCQSKSFHGSSSRSSTFTGENATPQSRLFSSSSSVELDDINPIYSSNKVGSAANSTVYGFSKNSKPYMYSPLDYISASDLLVRLAVSSTPIRTTNMSIPSWSIPFPLFPATGSANVTIPKPNASGAFLISATSIIVAGELSGRTKAITFQPRYVICNACKKDLSYKQKGTNNAYCLRVGKHSHLHWSDTSRDLLVSLRFNEMGWQWCGSFLPDRVGDIQVKMRNHISGELSLVRVEVQNADMAINDEKLILNSNGSFSTHLILLSDDKNGFIPCRIDNFSMERLRIYQHKCESVETVVLPYTSAKYAWDEPCYPHRIVVEVPGERIVGTYNLDNVQGYVPAYLRSTSEKPERKLYVSVHAEGATKVLSIIDSSYHIVRDMNGSNFLGFKDKKKSDQRQCHEAHFSEVIKIRFPFIGISLMSSTPQELIFACARETTVVLMQSSEQQKILSQILSLQIDSQLSDTLYPIIVSFDNENKGRPSNHPKTKEDLLHIHLDSESAHFSCEPVVYFSAAKWRKPDVSLVSFEYICLRLAPLCFELEEQILLYLFYFFCTVNSRVQRTSQKNFEQRTLGYCSNASHKSARHRSYIYEQYNLLRPAEFMETGDNELLPFVVPLGAPWQEIYLLARRQKKIYVEVLELAPIKLSLSFSSSPLITRTEVFTEVDNLIHISSNAFQRGIMALADVEGVPVHLRQLRLEHLMASPHSIQDILVRYYMRQLLHEIYKLFGSAGVIGNPIGFARNVKLGIKDFLSVSSRGVVQSPFGVFVGVVQGSKSIFSNTVYALSSAATQFSKAAHKGIVAFTFEEQTVTEMDKQLQSIDVNGKGVLNEFLEGLTGLLQSPIKGAEKHGLPGVISGIAMGTSGLIARPVASILEATAKTAQSIRNRSSPHQSNRRRVRLPRPLARELPLSPYSWEEAVGVSMLQQADMGRLKDETYVMCASLRKAGKFIVVTERLVLVISSPCLVGLGTADFAGVPFNMTWIIEMEMSLESVVQVDRADDVLNIVGSYSEVHAKNKKGRSGSVPWQPPVSAPFVRLSLELAGAEEAEDALQVLLSAIELGKERRWGVQVLHRSNLF</sequence>
<accession>A0ABR2MVJ6</accession>